<gene>
    <name evidence="1" type="ORF">DPMN_134133</name>
</gene>
<evidence type="ECO:0000313" key="1">
    <source>
        <dbReference type="EMBL" id="KAH3805824.1"/>
    </source>
</evidence>
<organism evidence="1 2">
    <name type="scientific">Dreissena polymorpha</name>
    <name type="common">Zebra mussel</name>
    <name type="synonym">Mytilus polymorpha</name>
    <dbReference type="NCBI Taxonomy" id="45954"/>
    <lineage>
        <taxon>Eukaryota</taxon>
        <taxon>Metazoa</taxon>
        <taxon>Spiralia</taxon>
        <taxon>Lophotrochozoa</taxon>
        <taxon>Mollusca</taxon>
        <taxon>Bivalvia</taxon>
        <taxon>Autobranchia</taxon>
        <taxon>Heteroconchia</taxon>
        <taxon>Euheterodonta</taxon>
        <taxon>Imparidentia</taxon>
        <taxon>Neoheterodontei</taxon>
        <taxon>Myida</taxon>
        <taxon>Dreissenoidea</taxon>
        <taxon>Dreissenidae</taxon>
        <taxon>Dreissena</taxon>
    </lineage>
</organism>
<name>A0A9D4FV16_DREPO</name>
<evidence type="ECO:0000313" key="2">
    <source>
        <dbReference type="Proteomes" id="UP000828390"/>
    </source>
</evidence>
<protein>
    <submittedName>
        <fullName evidence="1">Uncharacterized protein</fullName>
    </submittedName>
</protein>
<sequence length="62" mass="7014">MACQRSWRRRYPCCPSCFKSPKRKTRTSVTKGASIDGVVGGMLMGFQAGMPCPPRLFKLRYI</sequence>
<accession>A0A9D4FV16</accession>
<dbReference type="EMBL" id="JAIWYP010000006">
    <property type="protein sequence ID" value="KAH3805824.1"/>
    <property type="molecule type" value="Genomic_DNA"/>
</dbReference>
<dbReference type="Proteomes" id="UP000828390">
    <property type="component" value="Unassembled WGS sequence"/>
</dbReference>
<reference evidence="1" key="2">
    <citation type="submission" date="2020-11" db="EMBL/GenBank/DDBJ databases">
        <authorList>
            <person name="McCartney M.A."/>
            <person name="Auch B."/>
            <person name="Kono T."/>
            <person name="Mallez S."/>
            <person name="Becker A."/>
            <person name="Gohl D.M."/>
            <person name="Silverstein K.A.T."/>
            <person name="Koren S."/>
            <person name="Bechman K.B."/>
            <person name="Herman A."/>
            <person name="Abrahante J.E."/>
            <person name="Garbe J."/>
        </authorList>
    </citation>
    <scope>NUCLEOTIDE SEQUENCE</scope>
    <source>
        <strain evidence="1">Duluth1</strain>
        <tissue evidence="1">Whole animal</tissue>
    </source>
</reference>
<reference evidence="1" key="1">
    <citation type="journal article" date="2019" name="bioRxiv">
        <title>The Genome of the Zebra Mussel, Dreissena polymorpha: A Resource for Invasive Species Research.</title>
        <authorList>
            <person name="McCartney M.A."/>
            <person name="Auch B."/>
            <person name="Kono T."/>
            <person name="Mallez S."/>
            <person name="Zhang Y."/>
            <person name="Obille A."/>
            <person name="Becker A."/>
            <person name="Abrahante J.E."/>
            <person name="Garbe J."/>
            <person name="Badalamenti J.P."/>
            <person name="Herman A."/>
            <person name="Mangelson H."/>
            <person name="Liachko I."/>
            <person name="Sullivan S."/>
            <person name="Sone E.D."/>
            <person name="Koren S."/>
            <person name="Silverstein K.A.T."/>
            <person name="Beckman K.B."/>
            <person name="Gohl D.M."/>
        </authorList>
    </citation>
    <scope>NUCLEOTIDE SEQUENCE</scope>
    <source>
        <strain evidence="1">Duluth1</strain>
        <tissue evidence="1">Whole animal</tissue>
    </source>
</reference>
<comment type="caution">
    <text evidence="1">The sequence shown here is derived from an EMBL/GenBank/DDBJ whole genome shotgun (WGS) entry which is preliminary data.</text>
</comment>
<proteinExistence type="predicted"/>
<keyword evidence="2" id="KW-1185">Reference proteome</keyword>
<dbReference type="AlphaFoldDB" id="A0A9D4FV16"/>